<accession>A0ABN5P231</accession>
<keyword evidence="3" id="KW-1185">Reference proteome</keyword>
<reference evidence="2 3" key="1">
    <citation type="submission" date="2018-06" db="EMBL/GenBank/DDBJ databases">
        <authorList>
            <person name="Tortosa P."/>
        </authorList>
    </citation>
    <scope>NUCLEOTIDE SEQUENCE [LARGE SCALE GENOMIC DNA]</scope>
    <source>
        <strain evidence="2 3">MDI222</strain>
        <plasmid evidence="3">p_lmay_mdi222_tenre</plasmid>
    </source>
</reference>
<dbReference type="RefSeq" id="WP_129533533.1">
    <property type="nucleotide sequence ID" value="NZ_CP030146.1"/>
</dbReference>
<gene>
    <name evidence="2" type="ORF">DQM28_20890</name>
</gene>
<evidence type="ECO:0000313" key="2">
    <source>
        <dbReference type="EMBL" id="AXR66649.1"/>
    </source>
</evidence>
<keyword evidence="1" id="KW-0175">Coiled coil</keyword>
<proteinExistence type="predicted"/>
<dbReference type="Proteomes" id="UP000258889">
    <property type="component" value="Plasmid p_lmay_mdi222_tenre"/>
</dbReference>
<geneLocation type="plasmid" evidence="3">
    <name>p_lmay_mdi222_tenre</name>
</geneLocation>
<organism evidence="2 3">
    <name type="scientific">Leptospira mayottensis</name>
    <dbReference type="NCBI Taxonomy" id="1137606"/>
    <lineage>
        <taxon>Bacteria</taxon>
        <taxon>Pseudomonadati</taxon>
        <taxon>Spirochaetota</taxon>
        <taxon>Spirochaetia</taxon>
        <taxon>Leptospirales</taxon>
        <taxon>Leptospiraceae</taxon>
        <taxon>Leptospira</taxon>
    </lineage>
</organism>
<evidence type="ECO:0000256" key="1">
    <source>
        <dbReference type="SAM" id="Coils"/>
    </source>
</evidence>
<name>A0ABN5P231_9LEPT</name>
<keyword evidence="2" id="KW-0614">Plasmid</keyword>
<reference evidence="2 3" key="2">
    <citation type="submission" date="2018-09" db="EMBL/GenBank/DDBJ databases">
        <title>Complete Genome sequences of three Leptospira mayottensis isolates obtained from Tenrecid mammals endemic to the Malagasy region.</title>
        <authorList>
            <person name="Cordonin C."/>
            <person name="Toty C."/>
        </authorList>
    </citation>
    <scope>NUCLEOTIDE SEQUENCE [LARGE SCALE GENOMIC DNA]</scope>
    <source>
        <strain evidence="2 3">MDI222</strain>
        <plasmid evidence="3">p_lmay_mdi222_tenre</plasmid>
    </source>
</reference>
<sequence length="143" mass="16854">MLEIYNQLLYLKTLNSKIDKMFGKDQIRSYSLGVFYMIKLEGFDEFQNGLKNLENNLKKLSEKKEIGFLELFPTEFMSKYTDYSSVEEMFSSSGFVINSEDDFTKLEKSPDWDAFVSQNTKFNSWEEMINFASDIYINQVLDN</sequence>
<protein>
    <submittedName>
        <fullName evidence="2">Uncharacterized protein</fullName>
    </submittedName>
</protein>
<dbReference type="EMBL" id="CP030146">
    <property type="protein sequence ID" value="AXR66649.1"/>
    <property type="molecule type" value="Genomic_DNA"/>
</dbReference>
<evidence type="ECO:0000313" key="3">
    <source>
        <dbReference type="Proteomes" id="UP000258889"/>
    </source>
</evidence>
<feature type="coiled-coil region" evidence="1">
    <location>
        <begin position="43"/>
        <end position="70"/>
    </location>
</feature>
<dbReference type="GeneID" id="39476205"/>